<gene>
    <name evidence="6" type="primary">rluA_1</name>
    <name evidence="6" type="ORF">NCTC11862_00851</name>
</gene>
<keyword evidence="7" id="KW-1185">Reference proteome</keyword>
<dbReference type="Proteomes" id="UP000254467">
    <property type="component" value="Unassembled WGS sequence"/>
</dbReference>
<dbReference type="PANTHER" id="PTHR21600">
    <property type="entry name" value="MITOCHONDRIAL RNA PSEUDOURIDINE SYNTHASE"/>
    <property type="match status" value="1"/>
</dbReference>
<protein>
    <recommendedName>
        <fullName evidence="2">RNA pseudouridylate synthase</fullName>
    </recommendedName>
    <alternativeName>
        <fullName evidence="3">RNA-uridine isomerase</fullName>
    </alternativeName>
</protein>
<accession>A0A376CKW5</accession>
<dbReference type="InterPro" id="IPR020103">
    <property type="entry name" value="PsdUridine_synth_cat_dom_sf"/>
</dbReference>
<dbReference type="PANTHER" id="PTHR21600:SF84">
    <property type="entry name" value="PSEUDOURIDINE SYNTHASE RSUA_RLUA-LIKE DOMAIN-CONTAINING PROTEIN"/>
    <property type="match status" value="1"/>
</dbReference>
<dbReference type="Gene3D" id="3.30.2350.10">
    <property type="entry name" value="Pseudouridine synthase"/>
    <property type="match status" value="1"/>
</dbReference>
<dbReference type="GO" id="GO:0000455">
    <property type="term" value="P:enzyme-directed rRNA pseudouridine synthesis"/>
    <property type="evidence" value="ECO:0007669"/>
    <property type="project" value="TreeGrafter"/>
</dbReference>
<evidence type="ECO:0000259" key="5">
    <source>
        <dbReference type="Pfam" id="PF00849"/>
    </source>
</evidence>
<proteinExistence type="predicted"/>
<dbReference type="PROSITE" id="PS01129">
    <property type="entry name" value="PSI_RLU"/>
    <property type="match status" value="1"/>
</dbReference>
<evidence type="ECO:0000256" key="3">
    <source>
        <dbReference type="ARBA" id="ARBA00033164"/>
    </source>
</evidence>
<sequence>MVKKSSSNLPIPLEEKATAESMIASKFMTNKLVHTMSRKKSGKSIPLPPRDGLGASRVRVPTNTSVTAVALVTEVINSQRYRHPDDDENAILERFERGKVVLRDGTPLTPESVLSENTDVFFYRHPAPERPVPYEIKTAYEDEYILVVDKPPFLATMPRAAHITETATVRLRRATGNEELTPAHRLDRMTSGLLLFTKRREIRGAYQELFARREVHKLYEAVAEYRPISVPTSWEHHIYKEHGIDEAQLLDEPPNSFTNLLDVEPIDPAPFAVHGVTAPLARYVLEPITGRTHQLRVQMKAAGVPILGDPIYHTRVPFGQDDFEVPMRLKSVELSFRDPLSGQPRTFTTDGYKSQ</sequence>
<dbReference type="InterPro" id="IPR006224">
    <property type="entry name" value="PsdUridine_synth_RluA-like_CS"/>
</dbReference>
<comment type="catalytic activity">
    <reaction evidence="1">
        <text>a uridine in RNA = a pseudouridine in RNA</text>
        <dbReference type="Rhea" id="RHEA:48348"/>
        <dbReference type="Rhea" id="RHEA-COMP:12068"/>
        <dbReference type="Rhea" id="RHEA-COMP:12069"/>
        <dbReference type="ChEBI" id="CHEBI:65314"/>
        <dbReference type="ChEBI" id="CHEBI:65315"/>
    </reaction>
</comment>
<dbReference type="SUPFAM" id="SSF55120">
    <property type="entry name" value="Pseudouridine synthase"/>
    <property type="match status" value="1"/>
</dbReference>
<evidence type="ECO:0000313" key="7">
    <source>
        <dbReference type="Proteomes" id="UP000254467"/>
    </source>
</evidence>
<dbReference type="GO" id="GO:0003723">
    <property type="term" value="F:RNA binding"/>
    <property type="evidence" value="ECO:0007669"/>
    <property type="project" value="InterPro"/>
</dbReference>
<dbReference type="AlphaFoldDB" id="A0A376CKW5"/>
<dbReference type="STRING" id="35756.GCA_001044155_00533"/>
<keyword evidence="6" id="KW-0413">Isomerase</keyword>
<dbReference type="GO" id="GO:0009982">
    <property type="term" value="F:pseudouridine synthase activity"/>
    <property type="evidence" value="ECO:0007669"/>
    <property type="project" value="InterPro"/>
</dbReference>
<evidence type="ECO:0000256" key="2">
    <source>
        <dbReference type="ARBA" id="ARBA00031870"/>
    </source>
</evidence>
<evidence type="ECO:0000256" key="4">
    <source>
        <dbReference type="SAM" id="MobiDB-lite"/>
    </source>
</evidence>
<evidence type="ECO:0000313" key="6">
    <source>
        <dbReference type="EMBL" id="STC69074.1"/>
    </source>
</evidence>
<feature type="region of interest" description="Disordered" evidence="4">
    <location>
        <begin position="37"/>
        <end position="57"/>
    </location>
</feature>
<dbReference type="EMBL" id="UFXQ01000001">
    <property type="protein sequence ID" value="STC69074.1"/>
    <property type="molecule type" value="Genomic_DNA"/>
</dbReference>
<dbReference type="InterPro" id="IPR006145">
    <property type="entry name" value="PsdUridine_synth_RsuA/RluA"/>
</dbReference>
<dbReference type="InterPro" id="IPR050188">
    <property type="entry name" value="RluA_PseudoU_synthase"/>
</dbReference>
<name>A0A376CKW5_9CORY</name>
<dbReference type="Pfam" id="PF00849">
    <property type="entry name" value="PseudoU_synth_2"/>
    <property type="match status" value="1"/>
</dbReference>
<evidence type="ECO:0000256" key="1">
    <source>
        <dbReference type="ARBA" id="ARBA00000073"/>
    </source>
</evidence>
<feature type="domain" description="Pseudouridine synthase RsuA/RluA-like" evidence="5">
    <location>
        <begin position="145"/>
        <end position="300"/>
    </location>
</feature>
<organism evidence="6 7">
    <name type="scientific">Corynebacterium pilosum</name>
    <dbReference type="NCBI Taxonomy" id="35756"/>
    <lineage>
        <taxon>Bacteria</taxon>
        <taxon>Bacillati</taxon>
        <taxon>Actinomycetota</taxon>
        <taxon>Actinomycetes</taxon>
        <taxon>Mycobacteriales</taxon>
        <taxon>Corynebacteriaceae</taxon>
        <taxon>Corynebacterium</taxon>
    </lineage>
</organism>
<dbReference type="GO" id="GO:0140098">
    <property type="term" value="F:catalytic activity, acting on RNA"/>
    <property type="evidence" value="ECO:0007669"/>
    <property type="project" value="UniProtKB-ARBA"/>
</dbReference>
<reference evidence="6 7" key="1">
    <citation type="submission" date="2018-06" db="EMBL/GenBank/DDBJ databases">
        <authorList>
            <consortium name="Pathogen Informatics"/>
            <person name="Doyle S."/>
        </authorList>
    </citation>
    <scope>NUCLEOTIDE SEQUENCE [LARGE SCALE GENOMIC DNA]</scope>
    <source>
        <strain evidence="6 7">NCTC11862</strain>
    </source>
</reference>